<feature type="non-terminal residue" evidence="5">
    <location>
        <position position="1"/>
    </location>
</feature>
<evidence type="ECO:0000313" key="5">
    <source>
        <dbReference type="EMBL" id="RUO96160.1"/>
    </source>
</evidence>
<dbReference type="SUPFAM" id="SSF48208">
    <property type="entry name" value="Six-hairpin glycosidases"/>
    <property type="match status" value="1"/>
</dbReference>
<name>A0A433A0A8_9FUNG</name>
<dbReference type="GO" id="GO:0004555">
    <property type="term" value="F:alpha,alpha-trehalase activity"/>
    <property type="evidence" value="ECO:0007669"/>
    <property type="project" value="UniProtKB-EC"/>
</dbReference>
<organism evidence="5 6">
    <name type="scientific">Jimgerdemannia flammicorona</name>
    <dbReference type="NCBI Taxonomy" id="994334"/>
    <lineage>
        <taxon>Eukaryota</taxon>
        <taxon>Fungi</taxon>
        <taxon>Fungi incertae sedis</taxon>
        <taxon>Mucoromycota</taxon>
        <taxon>Mucoromycotina</taxon>
        <taxon>Endogonomycetes</taxon>
        <taxon>Endogonales</taxon>
        <taxon>Endogonaceae</taxon>
        <taxon>Jimgerdemannia</taxon>
    </lineage>
</organism>
<reference evidence="5 6" key="1">
    <citation type="journal article" date="2018" name="New Phytol.">
        <title>Phylogenomics of Endogonaceae and evolution of mycorrhizas within Mucoromycota.</title>
        <authorList>
            <person name="Chang Y."/>
            <person name="Desiro A."/>
            <person name="Na H."/>
            <person name="Sandor L."/>
            <person name="Lipzen A."/>
            <person name="Clum A."/>
            <person name="Barry K."/>
            <person name="Grigoriev I.V."/>
            <person name="Martin F.M."/>
            <person name="Stajich J.E."/>
            <person name="Smith M.E."/>
            <person name="Bonito G."/>
            <person name="Spatafora J.W."/>
        </authorList>
    </citation>
    <scope>NUCLEOTIDE SEQUENCE [LARGE SCALE GENOMIC DNA]</scope>
    <source>
        <strain evidence="5 6">GMNB39</strain>
    </source>
</reference>
<keyword evidence="3 4" id="KW-0326">Glycosidase</keyword>
<dbReference type="PANTHER" id="PTHR23403:SF1">
    <property type="entry name" value="TREHALASE"/>
    <property type="match status" value="1"/>
</dbReference>
<dbReference type="PANTHER" id="PTHR23403">
    <property type="entry name" value="TREHALASE"/>
    <property type="match status" value="1"/>
</dbReference>
<dbReference type="OrthoDB" id="3542292at2759"/>
<evidence type="ECO:0000256" key="1">
    <source>
        <dbReference type="ARBA" id="ARBA00005615"/>
    </source>
</evidence>
<evidence type="ECO:0000256" key="4">
    <source>
        <dbReference type="RuleBase" id="RU361180"/>
    </source>
</evidence>
<dbReference type="InterPro" id="IPR001661">
    <property type="entry name" value="Glyco_hydro_37"/>
</dbReference>
<comment type="catalytic activity">
    <reaction evidence="4">
        <text>alpha,alpha-trehalose + H2O = alpha-D-glucose + beta-D-glucose</text>
        <dbReference type="Rhea" id="RHEA:32675"/>
        <dbReference type="ChEBI" id="CHEBI:15377"/>
        <dbReference type="ChEBI" id="CHEBI:15903"/>
        <dbReference type="ChEBI" id="CHEBI:16551"/>
        <dbReference type="ChEBI" id="CHEBI:17925"/>
        <dbReference type="EC" id="3.2.1.28"/>
    </reaction>
</comment>
<dbReference type="InterPro" id="IPR012341">
    <property type="entry name" value="6hp_glycosidase-like_sf"/>
</dbReference>
<dbReference type="AlphaFoldDB" id="A0A433A0A8"/>
<dbReference type="EMBL" id="RBNI01022956">
    <property type="protein sequence ID" value="RUO96160.1"/>
    <property type="molecule type" value="Genomic_DNA"/>
</dbReference>
<dbReference type="PRINTS" id="PR00744">
    <property type="entry name" value="GLHYDRLASE37"/>
</dbReference>
<dbReference type="GO" id="GO:0005993">
    <property type="term" value="P:trehalose catabolic process"/>
    <property type="evidence" value="ECO:0007669"/>
    <property type="project" value="TreeGrafter"/>
</dbReference>
<protein>
    <recommendedName>
        <fullName evidence="4">Trehalase</fullName>
        <ecNumber evidence="4">3.2.1.28</ecNumber>
    </recommendedName>
    <alternativeName>
        <fullName evidence="4">Alpha-trehalose glucohydrolase</fullName>
    </alternativeName>
</protein>
<dbReference type="Pfam" id="PF01204">
    <property type="entry name" value="Trehalase"/>
    <property type="match status" value="1"/>
</dbReference>
<sequence length="496" mass="55598">KPTSKPLSEVLAAFAALPANATSEQLQSFVNSTFLLEGQELVPAELTDFVANPQFLTNISDKFLLGWASEVHGYWPNLTRKVDETFLCEGCVTSLLSLNRSFVVPGGRFREIYYWDSFFVIEGLLLSELYETSKNMILNFLDFVDKYGFVPNGARIYYLNRSQPPFLVQMVKSYFLRTHDTDLLTRALPTLDAEYAFWQRNTTVDVFDPSTGHSYRLNRYNVDNASPRPESYVEDYATATNGTNLNATAQAELYADLATGAETGWDYSSRWISEEVVASAGQDDQRLLRGLRTRQIVPVDLNSILYANEVAMAEFHAVEGSGGDLGRSQWYKRQAKERVEAMGEVLWDEKAGGFFDWDMGKGGRRTAFTVSNYFPFWADAIPEKIASNPEKLTNTFADIDRLLQEYPGLIPTTVVNTGLQWDLPNGWPPLQYILVKALTHTGRLLEGLAPAQSNSTTFVTLAQHLLSTAHEVAQRFVSSAFCAWVQTGGENLVFSS</sequence>
<dbReference type="Gene3D" id="1.50.10.10">
    <property type="match status" value="1"/>
</dbReference>
<dbReference type="InterPro" id="IPR018232">
    <property type="entry name" value="Glyco_hydro_37_CS"/>
</dbReference>
<dbReference type="Proteomes" id="UP000268093">
    <property type="component" value="Unassembled WGS sequence"/>
</dbReference>
<proteinExistence type="inferred from homology"/>
<comment type="caution">
    <text evidence="5">The sequence shown here is derived from an EMBL/GenBank/DDBJ whole genome shotgun (WGS) entry which is preliminary data.</text>
</comment>
<gene>
    <name evidence="5" type="ORF">BC936DRAFT_142512</name>
</gene>
<accession>A0A433A0A8</accession>
<dbReference type="PROSITE" id="PS00928">
    <property type="entry name" value="TREHALASE_2"/>
    <property type="match status" value="1"/>
</dbReference>
<keyword evidence="2 4" id="KW-0378">Hydrolase</keyword>
<dbReference type="InterPro" id="IPR008928">
    <property type="entry name" value="6-hairpin_glycosidase_sf"/>
</dbReference>
<keyword evidence="6" id="KW-1185">Reference proteome</keyword>
<evidence type="ECO:0000256" key="2">
    <source>
        <dbReference type="ARBA" id="ARBA00022801"/>
    </source>
</evidence>
<dbReference type="EC" id="3.2.1.28" evidence="4"/>
<comment type="similarity">
    <text evidence="1 4">Belongs to the glycosyl hydrolase 37 family.</text>
</comment>
<evidence type="ECO:0000313" key="6">
    <source>
        <dbReference type="Proteomes" id="UP000268093"/>
    </source>
</evidence>
<evidence type="ECO:0000256" key="3">
    <source>
        <dbReference type="ARBA" id="ARBA00023295"/>
    </source>
</evidence>